<keyword evidence="1" id="KW-0472">Membrane</keyword>
<evidence type="ECO:0000313" key="3">
    <source>
        <dbReference type="Proteomes" id="UP001600941"/>
    </source>
</evidence>
<feature type="transmembrane region" description="Helical" evidence="1">
    <location>
        <begin position="93"/>
        <end position="114"/>
    </location>
</feature>
<gene>
    <name evidence="2" type="ORF">K340107D12_58970</name>
</gene>
<reference evidence="2 3" key="1">
    <citation type="submission" date="2024-04" db="EMBL/GenBank/DDBJ databases">
        <title>Defined microbial consortia suppress multidrug-resistant proinflammatory Enterobacteriaceae via ecological control.</title>
        <authorList>
            <person name="Furuichi M."/>
            <person name="Kawaguchi T."/>
            <person name="Pust M."/>
            <person name="Yasuma K."/>
            <person name="Plichta D."/>
            <person name="Hasegawa N."/>
            <person name="Ohya T."/>
            <person name="Bhattarai S."/>
            <person name="Sasajima S."/>
            <person name="Aoto Y."/>
            <person name="Tuganbaev T."/>
            <person name="Yaginuma M."/>
            <person name="Ueda M."/>
            <person name="Okahashi N."/>
            <person name="Amafuji K."/>
            <person name="Kiridooshi Y."/>
            <person name="Sugita K."/>
            <person name="Strazar M."/>
            <person name="Skelly A."/>
            <person name="Suda W."/>
            <person name="Hattori M."/>
            <person name="Nakamoto N."/>
            <person name="Caballero S."/>
            <person name="Norman J."/>
            <person name="Olle B."/>
            <person name="Tanoue T."/>
            <person name="Arita M."/>
            <person name="Bucci V."/>
            <person name="Atarashi K."/>
            <person name="Xavier R."/>
            <person name="Honda K."/>
        </authorList>
    </citation>
    <scope>NUCLEOTIDE SEQUENCE [LARGE SCALE GENOMIC DNA]</scope>
    <source>
        <strain evidence="3">k34-0107-D12</strain>
    </source>
</reference>
<accession>A0ABQ0C2R9</accession>
<dbReference type="EMBL" id="BAABZQ010000001">
    <property type="protein sequence ID" value="GAA6503081.1"/>
    <property type="molecule type" value="Genomic_DNA"/>
</dbReference>
<evidence type="ECO:0000256" key="1">
    <source>
        <dbReference type="SAM" id="Phobius"/>
    </source>
</evidence>
<keyword evidence="1" id="KW-0812">Transmembrane</keyword>
<dbReference type="SUPFAM" id="SSF158560">
    <property type="entry name" value="BH3980-like"/>
    <property type="match status" value="1"/>
</dbReference>
<dbReference type="Gene3D" id="1.10.1900.10">
    <property type="entry name" value="c-terminal domain of poly(a) binding protein"/>
    <property type="match status" value="1"/>
</dbReference>
<feature type="transmembrane region" description="Helical" evidence="1">
    <location>
        <begin position="170"/>
        <end position="186"/>
    </location>
</feature>
<protein>
    <recommendedName>
        <fullName evidence="4">DUF1129 family protein</fullName>
    </recommendedName>
</protein>
<feature type="transmembrane region" description="Helical" evidence="1">
    <location>
        <begin position="192"/>
        <end position="211"/>
    </location>
</feature>
<comment type="caution">
    <text evidence="2">The sequence shown here is derived from an EMBL/GenBank/DDBJ whole genome shotgun (WGS) entry which is preliminary data.</text>
</comment>
<sequence>MNKQTKQLMKENNDLSFHLKAADNKILTDMVVYIRGADISGYQQELVRRDITQMILDGEQRGDTMEDIIGSDYKIFCDNVLREVPHLTRAEKAVSFLGTLCVALTVLLAVRLLFGLSDMFGDTPTWPYIPVTTGAIISMVILLCSVLLLYNTITRNSFNISSQNNKRIPVLFAAIILACICADFFLKTVILSVHISIVLIAILLLLIIYKITDTIN</sequence>
<feature type="transmembrane region" description="Helical" evidence="1">
    <location>
        <begin position="126"/>
        <end position="150"/>
    </location>
</feature>
<dbReference type="Proteomes" id="UP001600941">
    <property type="component" value="Unassembled WGS sequence"/>
</dbReference>
<dbReference type="RefSeq" id="WP_227210456.1">
    <property type="nucleotide sequence ID" value="NZ_BAABZQ010000001.1"/>
</dbReference>
<proteinExistence type="predicted"/>
<name>A0ABQ0C2R9_9FIRM</name>
<evidence type="ECO:0008006" key="4">
    <source>
        <dbReference type="Google" id="ProtNLM"/>
    </source>
</evidence>
<organism evidence="2 3">
    <name type="scientific">Blautia parvula</name>
    <dbReference type="NCBI Taxonomy" id="2877527"/>
    <lineage>
        <taxon>Bacteria</taxon>
        <taxon>Bacillati</taxon>
        <taxon>Bacillota</taxon>
        <taxon>Clostridia</taxon>
        <taxon>Lachnospirales</taxon>
        <taxon>Lachnospiraceae</taxon>
        <taxon>Blautia</taxon>
    </lineage>
</organism>
<evidence type="ECO:0000313" key="2">
    <source>
        <dbReference type="EMBL" id="GAA6503081.1"/>
    </source>
</evidence>
<dbReference type="PANTHER" id="PTHR41307">
    <property type="entry name" value="MEMBRANE PROTEIN-RELATED"/>
    <property type="match status" value="1"/>
</dbReference>
<keyword evidence="1" id="KW-1133">Transmembrane helix</keyword>
<keyword evidence="3" id="KW-1185">Reference proteome</keyword>
<dbReference type="PANTHER" id="PTHR41307:SF1">
    <property type="entry name" value="MEMBRANE PROTEIN"/>
    <property type="match status" value="1"/>
</dbReference>